<accession>A0ACA9SSA9</accession>
<sequence length="62" mass="7117">STEVKLSKIKIPEQIREKGRPLDTKRLPIVLENMKAKRKKNKVSIVKKKPIESNNSFNSSLT</sequence>
<feature type="non-terminal residue" evidence="1">
    <location>
        <position position="1"/>
    </location>
</feature>
<organism evidence="1 2">
    <name type="scientific">Racocetra persica</name>
    <dbReference type="NCBI Taxonomy" id="160502"/>
    <lineage>
        <taxon>Eukaryota</taxon>
        <taxon>Fungi</taxon>
        <taxon>Fungi incertae sedis</taxon>
        <taxon>Mucoromycota</taxon>
        <taxon>Glomeromycotina</taxon>
        <taxon>Glomeromycetes</taxon>
        <taxon>Diversisporales</taxon>
        <taxon>Gigasporaceae</taxon>
        <taxon>Racocetra</taxon>
    </lineage>
</organism>
<proteinExistence type="predicted"/>
<name>A0ACA9SSA9_9GLOM</name>
<evidence type="ECO:0000313" key="2">
    <source>
        <dbReference type="Proteomes" id="UP000789920"/>
    </source>
</evidence>
<dbReference type="EMBL" id="CAJVQC010150209">
    <property type="protein sequence ID" value="CAG8846224.1"/>
    <property type="molecule type" value="Genomic_DNA"/>
</dbReference>
<dbReference type="Proteomes" id="UP000789920">
    <property type="component" value="Unassembled WGS sequence"/>
</dbReference>
<comment type="caution">
    <text evidence="1">The sequence shown here is derived from an EMBL/GenBank/DDBJ whole genome shotgun (WGS) entry which is preliminary data.</text>
</comment>
<feature type="non-terminal residue" evidence="1">
    <location>
        <position position="62"/>
    </location>
</feature>
<gene>
    <name evidence="1" type="ORF">RPERSI_LOCUS34031</name>
</gene>
<keyword evidence="2" id="KW-1185">Reference proteome</keyword>
<evidence type="ECO:0000313" key="1">
    <source>
        <dbReference type="EMBL" id="CAG8846224.1"/>
    </source>
</evidence>
<protein>
    <submittedName>
        <fullName evidence="1">17186_t:CDS:1</fullName>
    </submittedName>
</protein>
<reference evidence="1" key="1">
    <citation type="submission" date="2021-06" db="EMBL/GenBank/DDBJ databases">
        <authorList>
            <person name="Kallberg Y."/>
            <person name="Tangrot J."/>
            <person name="Rosling A."/>
        </authorList>
    </citation>
    <scope>NUCLEOTIDE SEQUENCE</scope>
    <source>
        <strain evidence="1">MA461A</strain>
    </source>
</reference>